<feature type="active site" description="Proton donor/acceptor" evidence="2">
    <location>
        <position position="138"/>
    </location>
</feature>
<name>A0AA42DQP2_9FIRM</name>
<dbReference type="InterPro" id="IPR023365">
    <property type="entry name" value="Sortase_dom-sf"/>
</dbReference>
<dbReference type="InterPro" id="IPR042000">
    <property type="entry name" value="Sortase_D_2"/>
</dbReference>
<dbReference type="SUPFAM" id="SSF63817">
    <property type="entry name" value="Sortase"/>
    <property type="match status" value="1"/>
</dbReference>
<evidence type="ECO:0000313" key="3">
    <source>
        <dbReference type="EMBL" id="MDA3733146.1"/>
    </source>
</evidence>
<reference evidence="3" key="1">
    <citation type="journal article" date="2023" name="Int. J. Syst. Evol. Microbiol.">
        <title>&lt;i&gt;Holtiella tumoricola&lt;/i&gt; gen. nov. sp. nov., isolated from a human clinical sample.</title>
        <authorList>
            <person name="Allen-Vercoe E."/>
            <person name="Daigneault M.C."/>
            <person name="Vancuren S.J."/>
            <person name="Cochrane K."/>
            <person name="O'Neal L.L."/>
            <person name="Sankaranarayanan K."/>
            <person name="Lawson P.A."/>
        </authorList>
    </citation>
    <scope>NUCLEOTIDE SEQUENCE</scope>
    <source>
        <strain evidence="3">CC70A</strain>
    </source>
</reference>
<dbReference type="Gene3D" id="2.40.260.10">
    <property type="entry name" value="Sortase"/>
    <property type="match status" value="1"/>
</dbReference>
<dbReference type="EMBL" id="JAQIFT010000061">
    <property type="protein sequence ID" value="MDA3733146.1"/>
    <property type="molecule type" value="Genomic_DNA"/>
</dbReference>
<keyword evidence="1" id="KW-0378">Hydrolase</keyword>
<dbReference type="Pfam" id="PF04203">
    <property type="entry name" value="Sortase"/>
    <property type="match status" value="1"/>
</dbReference>
<accession>A0AA42DQP2</accession>
<sequence length="218" mass="24541">MSRHIGKLLIVLGIIVLSLPMLGNIYTKYEQQKFYKNYLYSLSQLESSMETLQETLENGTEDEHGVQDNLEIQEKDQLNVVAQTPNGLEVLGMLSIPKIDVDLLFTEGVTKEALKYAVGHMPGTAMPGEVGNCAVAGHRSYTFGEYFNRLDELEVGDEITVSIGNETYTYRVYESFLVEPSEVWVTEPVEDRKVITLITCHPVVKATHRLIVRGELIE</sequence>
<evidence type="ECO:0000313" key="4">
    <source>
        <dbReference type="Proteomes" id="UP001169242"/>
    </source>
</evidence>
<comment type="caution">
    <text evidence="3">The sequence shown here is derived from an EMBL/GenBank/DDBJ whole genome shotgun (WGS) entry which is preliminary data.</text>
</comment>
<dbReference type="RefSeq" id="WP_271013035.1">
    <property type="nucleotide sequence ID" value="NZ_JAQIFT010000061.1"/>
</dbReference>
<organism evidence="3 4">
    <name type="scientific">Holtiella tumoricola</name>
    <dbReference type="NCBI Taxonomy" id="3018743"/>
    <lineage>
        <taxon>Bacteria</taxon>
        <taxon>Bacillati</taxon>
        <taxon>Bacillota</taxon>
        <taxon>Clostridia</taxon>
        <taxon>Lachnospirales</taxon>
        <taxon>Cellulosilyticaceae</taxon>
        <taxon>Holtiella</taxon>
    </lineage>
</organism>
<feature type="active site" description="Acyl-thioester intermediate" evidence="2">
    <location>
        <position position="200"/>
    </location>
</feature>
<dbReference type="InterPro" id="IPR005754">
    <property type="entry name" value="Sortase"/>
</dbReference>
<gene>
    <name evidence="3" type="ORF">PBV87_16845</name>
</gene>
<protein>
    <submittedName>
        <fullName evidence="3">Class D sortase</fullName>
    </submittedName>
</protein>
<keyword evidence="4" id="KW-1185">Reference proteome</keyword>
<dbReference type="Proteomes" id="UP001169242">
    <property type="component" value="Unassembled WGS sequence"/>
</dbReference>
<evidence type="ECO:0000256" key="1">
    <source>
        <dbReference type="ARBA" id="ARBA00022801"/>
    </source>
</evidence>
<evidence type="ECO:0000256" key="2">
    <source>
        <dbReference type="PIRSR" id="PIRSR605754-1"/>
    </source>
</evidence>
<proteinExistence type="predicted"/>
<dbReference type="CDD" id="cd06166">
    <property type="entry name" value="Sortase_D_2"/>
    <property type="match status" value="1"/>
</dbReference>
<dbReference type="NCBIfam" id="TIGR01076">
    <property type="entry name" value="sortase_fam"/>
    <property type="match status" value="1"/>
</dbReference>
<dbReference type="GO" id="GO:0016787">
    <property type="term" value="F:hydrolase activity"/>
    <property type="evidence" value="ECO:0007669"/>
    <property type="project" value="UniProtKB-KW"/>
</dbReference>
<dbReference type="AlphaFoldDB" id="A0AA42DQP2"/>